<keyword evidence="1" id="KW-0812">Transmembrane</keyword>
<keyword evidence="1" id="KW-0472">Membrane</keyword>
<proteinExistence type="predicted"/>
<sequence>MASYDNAYSRFVALARIVLPLAALGLLSTLFLVSRGEEEGPSLPFARVDVEEMAREQRVGAPEYAGLTDDGSAIALTADAARPDPVQAGRASAETLHLRLDMPDGGHAELTAASGLLDMQAGHTVLEGGVHIESSAGYTLDTERATAALDRTEIVTDGPVEGLSPVGRISAGHMRITEQAEAPGQYLLVFKDGVRLVYDPEG</sequence>
<protein>
    <submittedName>
        <fullName evidence="2">Lipopolysaccharide export system protein LptC</fullName>
    </submittedName>
</protein>
<dbReference type="Pfam" id="PF06835">
    <property type="entry name" value="LptC"/>
    <property type="match status" value="1"/>
</dbReference>
<evidence type="ECO:0000313" key="2">
    <source>
        <dbReference type="EMBL" id="TCP27364.1"/>
    </source>
</evidence>
<keyword evidence="3" id="KW-1185">Reference proteome</keyword>
<accession>A0A4R2P0E7</accession>
<dbReference type="AlphaFoldDB" id="A0A4R2P0E7"/>
<dbReference type="Proteomes" id="UP000295733">
    <property type="component" value="Unassembled WGS sequence"/>
</dbReference>
<name>A0A4R2P0E7_RHOAD</name>
<organism evidence="2 3">
    <name type="scientific">Rhodovulum adriaticum</name>
    <name type="common">Rhodopseudomonas adriatica</name>
    <dbReference type="NCBI Taxonomy" id="35804"/>
    <lineage>
        <taxon>Bacteria</taxon>
        <taxon>Pseudomonadati</taxon>
        <taxon>Pseudomonadota</taxon>
        <taxon>Alphaproteobacteria</taxon>
        <taxon>Rhodobacterales</taxon>
        <taxon>Paracoccaceae</taxon>
        <taxon>Rhodovulum</taxon>
    </lineage>
</organism>
<evidence type="ECO:0000313" key="3">
    <source>
        <dbReference type="Proteomes" id="UP000295733"/>
    </source>
</evidence>
<dbReference type="OrthoDB" id="7871110at2"/>
<feature type="transmembrane region" description="Helical" evidence="1">
    <location>
        <begin position="12"/>
        <end position="33"/>
    </location>
</feature>
<keyword evidence="1" id="KW-1133">Transmembrane helix</keyword>
<dbReference type="InterPro" id="IPR010664">
    <property type="entry name" value="LipoPS_assembly_LptC-rel"/>
</dbReference>
<dbReference type="EMBL" id="SLXL01000001">
    <property type="protein sequence ID" value="TCP27364.1"/>
    <property type="molecule type" value="Genomic_DNA"/>
</dbReference>
<gene>
    <name evidence="2" type="ORF">EV656_101270</name>
</gene>
<reference evidence="2 3" key="1">
    <citation type="submission" date="2019-03" db="EMBL/GenBank/DDBJ databases">
        <title>Genomic Encyclopedia of Type Strains, Phase IV (KMG-IV): sequencing the most valuable type-strain genomes for metagenomic binning, comparative biology and taxonomic classification.</title>
        <authorList>
            <person name="Goeker M."/>
        </authorList>
    </citation>
    <scope>NUCLEOTIDE SEQUENCE [LARGE SCALE GENOMIC DNA]</scope>
    <source>
        <strain evidence="2 3">DSM 2781</strain>
    </source>
</reference>
<dbReference type="RefSeq" id="WP_132598671.1">
    <property type="nucleotide sequence ID" value="NZ_NRRP01000005.1"/>
</dbReference>
<comment type="caution">
    <text evidence="2">The sequence shown here is derived from an EMBL/GenBank/DDBJ whole genome shotgun (WGS) entry which is preliminary data.</text>
</comment>
<evidence type="ECO:0000256" key="1">
    <source>
        <dbReference type="SAM" id="Phobius"/>
    </source>
</evidence>